<evidence type="ECO:0000256" key="1">
    <source>
        <dbReference type="SAM" id="Phobius"/>
    </source>
</evidence>
<comment type="caution">
    <text evidence="2">The sequence shown here is derived from an EMBL/GenBank/DDBJ whole genome shotgun (WGS) entry which is preliminary data.</text>
</comment>
<protein>
    <submittedName>
        <fullName evidence="2">Uncharacterized protein</fullName>
    </submittedName>
</protein>
<evidence type="ECO:0000313" key="3">
    <source>
        <dbReference type="Proteomes" id="UP001209540"/>
    </source>
</evidence>
<evidence type="ECO:0000313" key="2">
    <source>
        <dbReference type="EMBL" id="KAI9243815.1"/>
    </source>
</evidence>
<keyword evidence="3" id="KW-1185">Reference proteome</keyword>
<dbReference type="Proteomes" id="UP001209540">
    <property type="component" value="Unassembled WGS sequence"/>
</dbReference>
<gene>
    <name evidence="2" type="ORF">BDA99DRAFT_544263</name>
</gene>
<keyword evidence="1" id="KW-0472">Membrane</keyword>
<reference evidence="2" key="1">
    <citation type="journal article" date="2022" name="IScience">
        <title>Evolution of zygomycete secretomes and the origins of terrestrial fungal ecologies.</title>
        <authorList>
            <person name="Chang Y."/>
            <person name="Wang Y."/>
            <person name="Mondo S."/>
            <person name="Ahrendt S."/>
            <person name="Andreopoulos W."/>
            <person name="Barry K."/>
            <person name="Beard J."/>
            <person name="Benny G.L."/>
            <person name="Blankenship S."/>
            <person name="Bonito G."/>
            <person name="Cuomo C."/>
            <person name="Desiro A."/>
            <person name="Gervers K.A."/>
            <person name="Hundley H."/>
            <person name="Kuo A."/>
            <person name="LaButti K."/>
            <person name="Lang B.F."/>
            <person name="Lipzen A."/>
            <person name="O'Donnell K."/>
            <person name="Pangilinan J."/>
            <person name="Reynolds N."/>
            <person name="Sandor L."/>
            <person name="Smith M.E."/>
            <person name="Tsang A."/>
            <person name="Grigoriev I.V."/>
            <person name="Stajich J.E."/>
            <person name="Spatafora J.W."/>
        </authorList>
    </citation>
    <scope>NUCLEOTIDE SEQUENCE</scope>
    <source>
        <strain evidence="2">RSA 2281</strain>
    </source>
</reference>
<organism evidence="2 3">
    <name type="scientific">Phascolomyces articulosus</name>
    <dbReference type="NCBI Taxonomy" id="60185"/>
    <lineage>
        <taxon>Eukaryota</taxon>
        <taxon>Fungi</taxon>
        <taxon>Fungi incertae sedis</taxon>
        <taxon>Mucoromycota</taxon>
        <taxon>Mucoromycotina</taxon>
        <taxon>Mucoromycetes</taxon>
        <taxon>Mucorales</taxon>
        <taxon>Lichtheimiaceae</taxon>
        <taxon>Phascolomyces</taxon>
    </lineage>
</organism>
<reference evidence="2" key="2">
    <citation type="submission" date="2023-02" db="EMBL/GenBank/DDBJ databases">
        <authorList>
            <consortium name="DOE Joint Genome Institute"/>
            <person name="Mondo S.J."/>
            <person name="Chang Y."/>
            <person name="Wang Y."/>
            <person name="Ahrendt S."/>
            <person name="Andreopoulos W."/>
            <person name="Barry K."/>
            <person name="Beard J."/>
            <person name="Benny G.L."/>
            <person name="Blankenship S."/>
            <person name="Bonito G."/>
            <person name="Cuomo C."/>
            <person name="Desiro A."/>
            <person name="Gervers K.A."/>
            <person name="Hundley H."/>
            <person name="Kuo A."/>
            <person name="LaButti K."/>
            <person name="Lang B.F."/>
            <person name="Lipzen A."/>
            <person name="O'Donnell K."/>
            <person name="Pangilinan J."/>
            <person name="Reynolds N."/>
            <person name="Sandor L."/>
            <person name="Smith M.W."/>
            <person name="Tsang A."/>
            <person name="Grigoriev I.V."/>
            <person name="Stajich J.E."/>
            <person name="Spatafora J.W."/>
        </authorList>
    </citation>
    <scope>NUCLEOTIDE SEQUENCE</scope>
    <source>
        <strain evidence="2">RSA 2281</strain>
    </source>
</reference>
<keyword evidence="1" id="KW-0812">Transmembrane</keyword>
<proteinExistence type="predicted"/>
<keyword evidence="1" id="KW-1133">Transmembrane helix</keyword>
<sequence>MLKENSKDSKQKACSQQQHKKCSCNYKNEFFYELFVLIPLSHYFEILTLSKKKIILNKSSLFLLSTLFANPALSAFWNMTGYTYCQDPVVYEEDGKWYRQS</sequence>
<name>A0AAD5JKL0_9FUNG</name>
<feature type="transmembrane region" description="Helical" evidence="1">
    <location>
        <begin position="61"/>
        <end position="79"/>
    </location>
</feature>
<dbReference type="EMBL" id="JAIXMP010000066">
    <property type="protein sequence ID" value="KAI9243815.1"/>
    <property type="molecule type" value="Genomic_DNA"/>
</dbReference>
<accession>A0AAD5JKL0</accession>
<dbReference type="AlphaFoldDB" id="A0AAD5JKL0"/>